<organism evidence="2">
    <name type="scientific">Salmonella enterica</name>
    <name type="common">Salmonella choleraesuis</name>
    <dbReference type="NCBI Taxonomy" id="28901"/>
    <lineage>
        <taxon>Bacteria</taxon>
        <taxon>Pseudomonadati</taxon>
        <taxon>Pseudomonadota</taxon>
        <taxon>Gammaproteobacteria</taxon>
        <taxon>Enterobacterales</taxon>
        <taxon>Enterobacteriaceae</taxon>
        <taxon>Salmonella</taxon>
    </lineage>
</organism>
<feature type="compositionally biased region" description="Low complexity" evidence="1">
    <location>
        <begin position="88"/>
        <end position="101"/>
    </location>
</feature>
<evidence type="ECO:0000256" key="1">
    <source>
        <dbReference type="SAM" id="MobiDB-lite"/>
    </source>
</evidence>
<name>A0A633DHD0_SALER</name>
<dbReference type="EMBL" id="AAMGRQ010000017">
    <property type="protein sequence ID" value="EDH1794359.1"/>
    <property type="molecule type" value="Genomic_DNA"/>
</dbReference>
<accession>A0A633DHD0</accession>
<reference evidence="2" key="1">
    <citation type="submission" date="2019-10" db="EMBL/GenBank/DDBJ databases">
        <authorList>
            <consortium name="PulseNet: The National Subtyping Network for Foodborne Disease Surveillance"/>
            <person name="Tarr C.L."/>
            <person name="Trees E."/>
            <person name="Katz L.S."/>
            <person name="Carleton-Romer H.A."/>
            <person name="Stroika S."/>
            <person name="Kucerova Z."/>
            <person name="Roache K.F."/>
            <person name="Sabol A.L."/>
            <person name="Besser J."/>
            <person name="Gerner-Smidt P."/>
        </authorList>
    </citation>
    <scope>NUCLEOTIDE SEQUENCE</scope>
    <source>
        <strain evidence="2">PNUSAS100866</strain>
    </source>
</reference>
<protein>
    <submittedName>
        <fullName evidence="2">Uncharacterized protein</fullName>
    </submittedName>
</protein>
<proteinExistence type="predicted"/>
<gene>
    <name evidence="2" type="ORF">GC469_13285</name>
</gene>
<comment type="caution">
    <text evidence="2">The sequence shown here is derived from an EMBL/GenBank/DDBJ whole genome shotgun (WGS) entry which is preliminary data.</text>
</comment>
<feature type="region of interest" description="Disordered" evidence="1">
    <location>
        <begin position="88"/>
        <end position="113"/>
    </location>
</feature>
<sequence length="142" mass="15426">MGWFKHVTHSISHAFRHPMKSLENEFHRENNQIASALNVGKVLQSIGLAPKPTSQPTPETSTADALREIAAQQQQQQQAAQQQVQQQQQQVTQAAQQAQEQARQEALRRKKMSSLLATSPTGISDSLLGSAASAYGKATLGA</sequence>
<evidence type="ECO:0000313" key="2">
    <source>
        <dbReference type="EMBL" id="EDH1794359.1"/>
    </source>
</evidence>
<dbReference type="AlphaFoldDB" id="A0A633DHD0"/>